<dbReference type="GO" id="GO:0008023">
    <property type="term" value="C:transcription elongation factor complex"/>
    <property type="evidence" value="ECO:0007669"/>
    <property type="project" value="TreeGrafter"/>
</dbReference>
<feature type="compositionally biased region" description="Low complexity" evidence="3">
    <location>
        <begin position="371"/>
        <end position="388"/>
    </location>
</feature>
<feature type="compositionally biased region" description="Low complexity" evidence="3">
    <location>
        <begin position="156"/>
        <end position="168"/>
    </location>
</feature>
<name>A0A7M5X843_9CNID</name>
<dbReference type="GO" id="GO:0045893">
    <property type="term" value="P:positive regulation of DNA-templated transcription"/>
    <property type="evidence" value="ECO:0007669"/>
    <property type="project" value="TreeGrafter"/>
</dbReference>
<reference evidence="5" key="1">
    <citation type="submission" date="2021-01" db="UniProtKB">
        <authorList>
            <consortium name="EnsemblMetazoa"/>
        </authorList>
    </citation>
    <scope>IDENTIFICATION</scope>
</reference>
<dbReference type="GO" id="GO:0003682">
    <property type="term" value="F:chromatin binding"/>
    <property type="evidence" value="ECO:0007669"/>
    <property type="project" value="TreeGrafter"/>
</dbReference>
<evidence type="ECO:0000256" key="1">
    <source>
        <dbReference type="ARBA" id="ARBA00023242"/>
    </source>
</evidence>
<dbReference type="GeneID" id="136799371"/>
<dbReference type="InterPro" id="IPR052790">
    <property type="entry name" value="YEATS_domain"/>
</dbReference>
<sequence length="506" mass="55467">MGSDKKRVQVKIEFGHQAISKEKPTDPLKTHDWTVFVKGVDGADISHIVEKVIFHLHSSFPKPKRIRKEPPYKLSESGYGSFNLPIEVYFKTHAKEDARKHLMQYDLSLQMLGLPPLNCTKIEALTFLNPSEEFEKRLLKAGAVILPALPEDVPKVKSVSPASSAGSPNPQKKTSATIPKIKKESQNSTTTSVKRSSEDALSSSKPKKKKSNDHERAPTPVNAGLKEISILSPATDAAAKSNSARKVKDGTRRRSVDANEPSPKHHSSKESKHKSKDSKLKKDKSLDLNSSSGGIPKLKFSIKSKSDGSWAATSVTSKENGNAPEDSNISNTVLVNPNSTVSQQNELVRNVLDGFRQQSSEDDINEEVEKSMNSSLSSNGSLETTSKSSYKKATSKHRSPSVTVKTNGTHHSSHHPSKGKVIKEPVETKTTSETGKKMPDPTLTQPELNEMFSKISESQDSNILQGIVDIVEATGDYMITSSTFDFDLCTLNNDTLVSIKQYLEAH</sequence>
<feature type="compositionally biased region" description="Polar residues" evidence="3">
    <location>
        <begin position="311"/>
        <end position="341"/>
    </location>
</feature>
<dbReference type="Pfam" id="PF17793">
    <property type="entry name" value="AHD"/>
    <property type="match status" value="1"/>
</dbReference>
<protein>
    <recommendedName>
        <fullName evidence="4">YEATS domain-containing protein</fullName>
    </recommendedName>
</protein>
<evidence type="ECO:0000256" key="3">
    <source>
        <dbReference type="SAM" id="MobiDB-lite"/>
    </source>
</evidence>
<proteinExistence type="predicted"/>
<feature type="domain" description="YEATS" evidence="4">
    <location>
        <begin position="2"/>
        <end position="141"/>
    </location>
</feature>
<dbReference type="InterPro" id="IPR040930">
    <property type="entry name" value="AF-9_AHD"/>
</dbReference>
<organism evidence="5 6">
    <name type="scientific">Clytia hemisphaerica</name>
    <dbReference type="NCBI Taxonomy" id="252671"/>
    <lineage>
        <taxon>Eukaryota</taxon>
        <taxon>Metazoa</taxon>
        <taxon>Cnidaria</taxon>
        <taxon>Hydrozoa</taxon>
        <taxon>Hydroidolina</taxon>
        <taxon>Leptothecata</taxon>
        <taxon>Obeliida</taxon>
        <taxon>Clytiidae</taxon>
        <taxon>Clytia</taxon>
    </lineage>
</organism>
<feature type="region of interest" description="Disordered" evidence="3">
    <location>
        <begin position="353"/>
        <end position="443"/>
    </location>
</feature>
<accession>A0A7M5X843</accession>
<keyword evidence="1 2" id="KW-0539">Nucleus</keyword>
<feature type="compositionally biased region" description="Basic residues" evidence="3">
    <location>
        <begin position="411"/>
        <end position="420"/>
    </location>
</feature>
<dbReference type="Proteomes" id="UP000594262">
    <property type="component" value="Unplaced"/>
</dbReference>
<evidence type="ECO:0000313" key="6">
    <source>
        <dbReference type="Proteomes" id="UP000594262"/>
    </source>
</evidence>
<feature type="region of interest" description="Disordered" evidence="3">
    <location>
        <begin position="155"/>
        <end position="341"/>
    </location>
</feature>
<dbReference type="AlphaFoldDB" id="A0A7M5X843"/>
<evidence type="ECO:0000256" key="2">
    <source>
        <dbReference type="PROSITE-ProRule" id="PRU00376"/>
    </source>
</evidence>
<dbReference type="CDD" id="cd16906">
    <property type="entry name" value="YEATS_AF-9_like"/>
    <property type="match status" value="1"/>
</dbReference>
<feature type="compositionally biased region" description="Basic residues" evidence="3">
    <location>
        <begin position="264"/>
        <end position="276"/>
    </location>
</feature>
<feature type="compositionally biased region" description="Polar residues" evidence="3">
    <location>
        <begin position="400"/>
        <end position="410"/>
    </location>
</feature>
<evidence type="ECO:0000313" key="5">
    <source>
        <dbReference type="EnsemblMetazoa" id="CLYHEMP019043.1"/>
    </source>
</evidence>
<dbReference type="PANTHER" id="PTHR47827:SF3">
    <property type="entry name" value="AF-9 ANC1 HOMOLOGY DOMAIN-CONTAINING PROTEIN"/>
    <property type="match status" value="1"/>
</dbReference>
<feature type="compositionally biased region" description="Basic and acidic residues" evidence="3">
    <location>
        <begin position="246"/>
        <end position="257"/>
    </location>
</feature>
<evidence type="ECO:0000259" key="4">
    <source>
        <dbReference type="PROSITE" id="PS51037"/>
    </source>
</evidence>
<dbReference type="OrthoDB" id="10053467at2759"/>
<dbReference type="PROSITE" id="PS51037">
    <property type="entry name" value="YEATS"/>
    <property type="match status" value="1"/>
</dbReference>
<dbReference type="Gene3D" id="1.20.1270.290">
    <property type="match status" value="1"/>
</dbReference>
<keyword evidence="6" id="KW-1185">Reference proteome</keyword>
<dbReference type="InterPro" id="IPR055129">
    <property type="entry name" value="YEATS_dom"/>
</dbReference>
<feature type="compositionally biased region" description="Basic and acidic residues" evidence="3">
    <location>
        <begin position="277"/>
        <end position="286"/>
    </location>
</feature>
<dbReference type="EnsemblMetazoa" id="CLYHEMT019043.1">
    <property type="protein sequence ID" value="CLYHEMP019043.1"/>
    <property type="gene ID" value="CLYHEMG019043"/>
</dbReference>
<dbReference type="Gene3D" id="2.60.40.1970">
    <property type="entry name" value="YEATS domain"/>
    <property type="match status" value="1"/>
</dbReference>
<dbReference type="RefSeq" id="XP_066912187.1">
    <property type="nucleotide sequence ID" value="XM_067056086.1"/>
</dbReference>
<dbReference type="PANTHER" id="PTHR47827">
    <property type="entry name" value="AHD DOMAIN-CONTAINING PROTEIN"/>
    <property type="match status" value="1"/>
</dbReference>
<feature type="compositionally biased region" description="Basic residues" evidence="3">
    <location>
        <begin position="389"/>
        <end position="399"/>
    </location>
</feature>
<comment type="subcellular location">
    <subcellularLocation>
        <location evidence="2">Nucleus</location>
    </subcellularLocation>
</comment>
<dbReference type="InterPro" id="IPR038704">
    <property type="entry name" value="YEAST_sf"/>
</dbReference>
<dbReference type="Pfam" id="PF03366">
    <property type="entry name" value="YEATS"/>
    <property type="match status" value="1"/>
</dbReference>